<dbReference type="InterPro" id="IPR016187">
    <property type="entry name" value="CTDL_fold"/>
</dbReference>
<dbReference type="PANTHER" id="PTHR22801">
    <property type="entry name" value="LITHOSTATHINE"/>
    <property type="match status" value="1"/>
</dbReference>
<dbReference type="EMBL" id="MU825397">
    <property type="protein sequence ID" value="KAJ7393669.1"/>
    <property type="molecule type" value="Genomic_DNA"/>
</dbReference>
<dbReference type="InterPro" id="IPR050801">
    <property type="entry name" value="Ca-Dep_Lectins_ImmuneDev"/>
</dbReference>
<evidence type="ECO:0000313" key="2">
    <source>
        <dbReference type="EMBL" id="KAJ7393669.1"/>
    </source>
</evidence>
<keyword evidence="3" id="KW-1185">Reference proteome</keyword>
<proteinExistence type="predicted"/>
<dbReference type="PROSITE" id="PS50041">
    <property type="entry name" value="C_TYPE_LECTIN_2"/>
    <property type="match status" value="1"/>
</dbReference>
<feature type="domain" description="C-type lectin" evidence="1">
    <location>
        <begin position="1"/>
        <end position="96"/>
    </location>
</feature>
<evidence type="ECO:0000259" key="1">
    <source>
        <dbReference type="PROSITE" id="PS50041"/>
    </source>
</evidence>
<dbReference type="Gene3D" id="3.10.100.10">
    <property type="entry name" value="Mannose-Binding Protein A, subunit A"/>
    <property type="match status" value="1"/>
</dbReference>
<dbReference type="InterPro" id="IPR016186">
    <property type="entry name" value="C-type_lectin-like/link_sf"/>
</dbReference>
<protein>
    <submittedName>
        <fullName evidence="2">Chromatin-modulating protein mrc1</fullName>
    </submittedName>
</protein>
<dbReference type="InterPro" id="IPR001304">
    <property type="entry name" value="C-type_lectin-like"/>
</dbReference>
<dbReference type="CDD" id="cd00037">
    <property type="entry name" value="CLECT"/>
    <property type="match status" value="1"/>
</dbReference>
<comment type="caution">
    <text evidence="2">The sequence shown here is derived from an EMBL/GenBank/DDBJ whole genome shotgun (WGS) entry which is preliminary data.</text>
</comment>
<dbReference type="PANTHER" id="PTHR22801:SF63">
    <property type="entry name" value="C-TYPE LECTIN DOMAIN-CONTAINING PROTEIN"/>
    <property type="match status" value="1"/>
</dbReference>
<reference evidence="2" key="1">
    <citation type="submission" date="2023-01" db="EMBL/GenBank/DDBJ databases">
        <title>Genome assembly of the deep-sea coral Lophelia pertusa.</title>
        <authorList>
            <person name="Herrera S."/>
            <person name="Cordes E."/>
        </authorList>
    </citation>
    <scope>NUCLEOTIDE SEQUENCE</scope>
    <source>
        <strain evidence="2">USNM1676648</strain>
        <tissue evidence="2">Polyp</tissue>
    </source>
</reference>
<organism evidence="2 3">
    <name type="scientific">Desmophyllum pertusum</name>
    <dbReference type="NCBI Taxonomy" id="174260"/>
    <lineage>
        <taxon>Eukaryota</taxon>
        <taxon>Metazoa</taxon>
        <taxon>Cnidaria</taxon>
        <taxon>Anthozoa</taxon>
        <taxon>Hexacorallia</taxon>
        <taxon>Scleractinia</taxon>
        <taxon>Caryophylliina</taxon>
        <taxon>Caryophylliidae</taxon>
        <taxon>Desmophyllum</taxon>
    </lineage>
</organism>
<gene>
    <name evidence="2" type="primary">MRC1_2</name>
    <name evidence="2" type="ORF">OS493_003325</name>
</gene>
<sequence>MEDRLMRLKQHFIQVYLHIAELKRMVRDLWIGLYKTVNEGAFVWEVDNSPAKYNNWIPGKPNSNRKSENCVEVGVDSNSGFWNDEPCNTSKYYIVRKLPKWCPVISVQAKHHLLHDCATNQIKVTCALPMNHCVKKSGLSLRSMPVGSGFSRGYAKTNQQQVYCKSARPMIAAFTPRGSGNSEQEKLHYEESL</sequence>
<dbReference type="Pfam" id="PF00059">
    <property type="entry name" value="Lectin_C"/>
    <property type="match status" value="1"/>
</dbReference>
<dbReference type="Proteomes" id="UP001163046">
    <property type="component" value="Unassembled WGS sequence"/>
</dbReference>
<accession>A0A9X0A8S8</accession>
<name>A0A9X0A8S8_9CNID</name>
<evidence type="ECO:0000313" key="3">
    <source>
        <dbReference type="Proteomes" id="UP001163046"/>
    </source>
</evidence>
<dbReference type="AlphaFoldDB" id="A0A9X0A8S8"/>
<dbReference type="SUPFAM" id="SSF56436">
    <property type="entry name" value="C-type lectin-like"/>
    <property type="match status" value="1"/>
</dbReference>